<gene>
    <name evidence="1" type="ORF">BCV72DRAFT_44330</name>
</gene>
<protein>
    <submittedName>
        <fullName evidence="1">Uncharacterized protein</fullName>
    </submittedName>
</protein>
<proteinExistence type="predicted"/>
<dbReference type="Proteomes" id="UP000242414">
    <property type="component" value="Unassembled WGS sequence"/>
</dbReference>
<feature type="non-terminal residue" evidence="1">
    <location>
        <position position="50"/>
    </location>
</feature>
<evidence type="ECO:0000313" key="1">
    <source>
        <dbReference type="EMBL" id="ORE02745.1"/>
    </source>
</evidence>
<dbReference type="VEuPathDB" id="FungiDB:BCV72DRAFT_44330"/>
<organism evidence="1">
    <name type="scientific">Rhizopus microsporus var. microsporus</name>
    <dbReference type="NCBI Taxonomy" id="86635"/>
    <lineage>
        <taxon>Eukaryota</taxon>
        <taxon>Fungi</taxon>
        <taxon>Fungi incertae sedis</taxon>
        <taxon>Mucoromycota</taxon>
        <taxon>Mucoromycotina</taxon>
        <taxon>Mucoromycetes</taxon>
        <taxon>Mucorales</taxon>
        <taxon>Mucorineae</taxon>
        <taxon>Rhizopodaceae</taxon>
        <taxon>Rhizopus</taxon>
    </lineage>
</organism>
<accession>A0A1X0QSI9</accession>
<dbReference type="AlphaFoldDB" id="A0A1X0QSI9"/>
<sequence length="50" mass="5737">MLLKSIENHIKVEMNQLVTLAYFVTSLSQSLGLLKYNVVSTVRFLYSLCK</sequence>
<name>A0A1X0QSI9_RHIZD</name>
<reference evidence="1" key="1">
    <citation type="journal article" date="2016" name="Proc. Natl. Acad. Sci. U.S.A.">
        <title>Lipid metabolic changes in an early divergent fungus govern the establishment of a mutualistic symbiosis with endobacteria.</title>
        <authorList>
            <person name="Lastovetsky O.A."/>
            <person name="Gaspar M.L."/>
            <person name="Mondo S.J."/>
            <person name="LaButti K.M."/>
            <person name="Sandor L."/>
            <person name="Grigoriev I.V."/>
            <person name="Henry S.A."/>
            <person name="Pawlowska T.E."/>
        </authorList>
    </citation>
    <scope>NUCLEOTIDE SEQUENCE [LARGE SCALE GENOMIC DNA]</scope>
    <source>
        <strain evidence="1">ATCC 52814</strain>
    </source>
</reference>
<dbReference type="OrthoDB" id="2276458at2759"/>
<dbReference type="EMBL" id="KV922034">
    <property type="protein sequence ID" value="ORE02745.1"/>
    <property type="molecule type" value="Genomic_DNA"/>
</dbReference>